<dbReference type="GO" id="GO:0016747">
    <property type="term" value="F:acyltransferase activity, transferring groups other than amino-acyl groups"/>
    <property type="evidence" value="ECO:0007669"/>
    <property type="project" value="InterPro"/>
</dbReference>
<dbReference type="AlphaFoldDB" id="L0FXH8"/>
<keyword evidence="2" id="KW-0808">Transferase</keyword>
<sequence>MENHWLTPLTLKGEKVTLVPLQQAHRDGLIEAAADGKLWELWYTSVPSPETMDQYIEQALQQQAASTSLPFVIIDNASEKVVGCTRYCNAEAKHKRLEIGFTWYAKSVQRTGLNRECKYLLLQHAFEKLDFICVQFKTDWFNLPSRNAIAKLGAKQDGILRNDRLNADGTYRDTVVFSIIQQEWHGVKKNLSYRMNHFIG</sequence>
<feature type="domain" description="N-acetyltransferase" evidence="1">
    <location>
        <begin position="16"/>
        <end position="176"/>
    </location>
</feature>
<dbReference type="Pfam" id="PF13302">
    <property type="entry name" value="Acetyltransf_3"/>
    <property type="match status" value="1"/>
</dbReference>
<proteinExistence type="predicted"/>
<dbReference type="Proteomes" id="UP000010796">
    <property type="component" value="Chromosome"/>
</dbReference>
<keyword evidence="2" id="KW-0689">Ribosomal protein</keyword>
<dbReference type="SUPFAM" id="SSF55729">
    <property type="entry name" value="Acyl-CoA N-acyltransferases (Nat)"/>
    <property type="match status" value="1"/>
</dbReference>
<protein>
    <submittedName>
        <fullName evidence="2">Acetyltransferase, ribosomal protein N-acetylase</fullName>
    </submittedName>
</protein>
<keyword evidence="2" id="KW-0687">Ribonucleoprotein</keyword>
<dbReference type="PROSITE" id="PS51186">
    <property type="entry name" value="GNAT"/>
    <property type="match status" value="1"/>
</dbReference>
<evidence type="ECO:0000313" key="2">
    <source>
        <dbReference type="EMBL" id="AGA77365.1"/>
    </source>
</evidence>
<dbReference type="PANTHER" id="PTHR43610">
    <property type="entry name" value="BLL6696 PROTEIN"/>
    <property type="match status" value="1"/>
</dbReference>
<organism evidence="2 3">
    <name type="scientific">Echinicola vietnamensis (strain DSM 17526 / LMG 23754 / KMM 6221)</name>
    <dbReference type="NCBI Taxonomy" id="926556"/>
    <lineage>
        <taxon>Bacteria</taxon>
        <taxon>Pseudomonadati</taxon>
        <taxon>Bacteroidota</taxon>
        <taxon>Cytophagia</taxon>
        <taxon>Cytophagales</taxon>
        <taxon>Cyclobacteriaceae</taxon>
        <taxon>Echinicola</taxon>
    </lineage>
</organism>
<dbReference type="GO" id="GO:0005840">
    <property type="term" value="C:ribosome"/>
    <property type="evidence" value="ECO:0007669"/>
    <property type="project" value="UniProtKB-KW"/>
</dbReference>
<dbReference type="OrthoDB" id="9795199at2"/>
<dbReference type="Gene3D" id="3.40.630.30">
    <property type="match status" value="1"/>
</dbReference>
<evidence type="ECO:0000259" key="1">
    <source>
        <dbReference type="PROSITE" id="PS51186"/>
    </source>
</evidence>
<accession>L0FXH8</accession>
<name>L0FXH8_ECHVK</name>
<gene>
    <name evidence="2" type="ordered locus">Echvi_1094</name>
</gene>
<dbReference type="EMBL" id="CP003346">
    <property type="protein sequence ID" value="AGA77365.1"/>
    <property type="molecule type" value="Genomic_DNA"/>
</dbReference>
<dbReference type="STRING" id="926556.Echvi_1094"/>
<dbReference type="InterPro" id="IPR016181">
    <property type="entry name" value="Acyl_CoA_acyltransferase"/>
</dbReference>
<dbReference type="KEGG" id="evi:Echvi_1094"/>
<dbReference type="eggNOG" id="COG1670">
    <property type="taxonomic scope" value="Bacteria"/>
</dbReference>
<dbReference type="PANTHER" id="PTHR43610:SF1">
    <property type="entry name" value="N-ACETYLTRANSFERASE DOMAIN-CONTAINING PROTEIN"/>
    <property type="match status" value="1"/>
</dbReference>
<dbReference type="RefSeq" id="WP_015264929.1">
    <property type="nucleotide sequence ID" value="NC_019904.1"/>
</dbReference>
<reference evidence="3" key="1">
    <citation type="submission" date="2012-02" db="EMBL/GenBank/DDBJ databases">
        <title>The complete genome of Echinicola vietnamensis DSM 17526.</title>
        <authorList>
            <person name="Lucas S."/>
            <person name="Copeland A."/>
            <person name="Lapidus A."/>
            <person name="Glavina del Rio T."/>
            <person name="Dalin E."/>
            <person name="Tice H."/>
            <person name="Bruce D."/>
            <person name="Goodwin L."/>
            <person name="Pitluck S."/>
            <person name="Peters L."/>
            <person name="Ovchinnikova G."/>
            <person name="Teshima H."/>
            <person name="Kyrpides N."/>
            <person name="Mavromatis K."/>
            <person name="Ivanova N."/>
            <person name="Brettin T."/>
            <person name="Detter J.C."/>
            <person name="Han C."/>
            <person name="Larimer F."/>
            <person name="Land M."/>
            <person name="Hauser L."/>
            <person name="Markowitz V."/>
            <person name="Cheng J.-F."/>
            <person name="Hugenholtz P."/>
            <person name="Woyke T."/>
            <person name="Wu D."/>
            <person name="Brambilla E."/>
            <person name="Klenk H.-P."/>
            <person name="Eisen J.A."/>
        </authorList>
    </citation>
    <scope>NUCLEOTIDE SEQUENCE [LARGE SCALE GENOMIC DNA]</scope>
    <source>
        <strain evidence="3">DSM 17526 / LMG 23754 / KMM 6221</strain>
    </source>
</reference>
<evidence type="ECO:0000313" key="3">
    <source>
        <dbReference type="Proteomes" id="UP000010796"/>
    </source>
</evidence>
<dbReference type="InterPro" id="IPR000182">
    <property type="entry name" value="GNAT_dom"/>
</dbReference>
<dbReference type="HOGENOM" id="CLU_013985_1_0_10"/>
<keyword evidence="3" id="KW-1185">Reference proteome</keyword>